<keyword evidence="1" id="KW-0813">Transport</keyword>
<evidence type="ECO:0000256" key="1">
    <source>
        <dbReference type="ARBA" id="ARBA00022448"/>
    </source>
</evidence>
<feature type="non-terminal residue" evidence="3">
    <location>
        <position position="1"/>
    </location>
</feature>
<accession>A0ABN8J256</accession>
<name>A0ABN8J256_9NEOP</name>
<evidence type="ECO:0000259" key="2">
    <source>
        <dbReference type="Pfam" id="PF08718"/>
    </source>
</evidence>
<feature type="domain" description="Glycolipid transfer protein" evidence="2">
    <location>
        <begin position="2"/>
        <end position="118"/>
    </location>
</feature>
<reference evidence="3" key="1">
    <citation type="submission" date="2022-03" db="EMBL/GenBank/DDBJ databases">
        <authorList>
            <person name="Martin H S."/>
        </authorList>
    </citation>
    <scope>NUCLEOTIDE SEQUENCE</scope>
</reference>
<proteinExistence type="predicted"/>
<sequence length="156" mass="18053">MKATSGLLVLIDRLGKVFAPVKHDMQGNIDKIKKHYRCEEDACLLQLMLEEVQKGKPIAAEGVLWLNRALLFFELTFQEMLLCLKAKQYDVNMKNIFTAAYKGSVKQYHNWITQQLFHGFKASEAAGEKLVEYIKCVQDTLNYYIFWINHGPFSVM</sequence>
<evidence type="ECO:0000313" key="4">
    <source>
        <dbReference type="Proteomes" id="UP000837857"/>
    </source>
</evidence>
<dbReference type="InterPro" id="IPR036497">
    <property type="entry name" value="GLTP_sf"/>
</dbReference>
<dbReference type="Pfam" id="PF08718">
    <property type="entry name" value="GLTP"/>
    <property type="match status" value="1"/>
</dbReference>
<protein>
    <recommendedName>
        <fullName evidence="2">Glycolipid transfer protein domain-containing protein</fullName>
    </recommendedName>
</protein>
<keyword evidence="4" id="KW-1185">Reference proteome</keyword>
<gene>
    <name evidence="3" type="ORF">IPOD504_LOCUS15966</name>
</gene>
<dbReference type="EMBL" id="OW152819">
    <property type="protein sequence ID" value="CAH2074206.1"/>
    <property type="molecule type" value="Genomic_DNA"/>
</dbReference>
<dbReference type="SUPFAM" id="SSF110004">
    <property type="entry name" value="Glycolipid transfer protein, GLTP"/>
    <property type="match status" value="1"/>
</dbReference>
<dbReference type="Gene3D" id="1.10.3520.10">
    <property type="entry name" value="Glycolipid transfer protein"/>
    <property type="match status" value="1"/>
</dbReference>
<dbReference type="PANTHER" id="PTHR10219">
    <property type="entry name" value="GLYCOLIPID TRANSFER PROTEIN-RELATED"/>
    <property type="match status" value="1"/>
</dbReference>
<evidence type="ECO:0000313" key="3">
    <source>
        <dbReference type="EMBL" id="CAH2074206.1"/>
    </source>
</evidence>
<organism evidence="3 4">
    <name type="scientific">Iphiclides podalirius</name>
    <name type="common">scarce swallowtail</name>
    <dbReference type="NCBI Taxonomy" id="110791"/>
    <lineage>
        <taxon>Eukaryota</taxon>
        <taxon>Metazoa</taxon>
        <taxon>Ecdysozoa</taxon>
        <taxon>Arthropoda</taxon>
        <taxon>Hexapoda</taxon>
        <taxon>Insecta</taxon>
        <taxon>Pterygota</taxon>
        <taxon>Neoptera</taxon>
        <taxon>Endopterygota</taxon>
        <taxon>Lepidoptera</taxon>
        <taxon>Glossata</taxon>
        <taxon>Ditrysia</taxon>
        <taxon>Papilionoidea</taxon>
        <taxon>Papilionidae</taxon>
        <taxon>Papilioninae</taxon>
        <taxon>Iphiclides</taxon>
    </lineage>
</organism>
<dbReference type="PANTHER" id="PTHR10219:SF25">
    <property type="entry name" value="PLECKSTRIN HOMOLOGY DOMAIN-CONTAINING FAMILY A MEMBER 8"/>
    <property type="match status" value="1"/>
</dbReference>
<dbReference type="Proteomes" id="UP000837857">
    <property type="component" value="Chromosome 7"/>
</dbReference>
<dbReference type="InterPro" id="IPR014830">
    <property type="entry name" value="Glycolipid_transfer_prot_dom"/>
</dbReference>